<accession>A0A8J6TS62</accession>
<comment type="caution">
    <text evidence="3">The sequence shown here is derived from an EMBL/GenBank/DDBJ whole genome shotgun (WGS) entry which is preliminary data.</text>
</comment>
<protein>
    <submittedName>
        <fullName evidence="3">T9SS type A sorting domain-containing protein</fullName>
    </submittedName>
</protein>
<dbReference type="Gene3D" id="3.40.50.1110">
    <property type="entry name" value="SGNH hydrolase"/>
    <property type="match status" value="1"/>
</dbReference>
<reference evidence="3" key="1">
    <citation type="submission" date="2020-09" db="EMBL/GenBank/DDBJ databases">
        <title>Taishania pollutisoli gen. nov., sp. nov., Isolated from Tetrabromobisphenol A-Contaminated Soil.</title>
        <authorList>
            <person name="Chen Q."/>
        </authorList>
    </citation>
    <scope>NUCLEOTIDE SEQUENCE</scope>
    <source>
        <strain evidence="3">CZZ-1</strain>
    </source>
</reference>
<dbReference type="InterPro" id="IPR000601">
    <property type="entry name" value="PKD_dom"/>
</dbReference>
<organism evidence="3 4">
    <name type="scientific">Taishania pollutisoli</name>
    <dbReference type="NCBI Taxonomy" id="2766479"/>
    <lineage>
        <taxon>Bacteria</taxon>
        <taxon>Pseudomonadati</taxon>
        <taxon>Bacteroidota</taxon>
        <taxon>Flavobacteriia</taxon>
        <taxon>Flavobacteriales</taxon>
        <taxon>Crocinitomicaceae</taxon>
        <taxon>Taishania</taxon>
    </lineage>
</organism>
<evidence type="ECO:0000313" key="3">
    <source>
        <dbReference type="EMBL" id="MBC9811812.1"/>
    </source>
</evidence>
<evidence type="ECO:0000256" key="1">
    <source>
        <dbReference type="ARBA" id="ARBA00022729"/>
    </source>
</evidence>
<dbReference type="EMBL" id="JACVEL010000002">
    <property type="protein sequence ID" value="MBC9811812.1"/>
    <property type="molecule type" value="Genomic_DNA"/>
</dbReference>
<proteinExistence type="predicted"/>
<dbReference type="Pfam" id="PF18911">
    <property type="entry name" value="PKD_4"/>
    <property type="match status" value="1"/>
</dbReference>
<dbReference type="AlphaFoldDB" id="A0A8J6TS62"/>
<dbReference type="InterPro" id="IPR036514">
    <property type="entry name" value="SGNH_hydro_sf"/>
</dbReference>
<gene>
    <name evidence="3" type="ORF">H9Y05_04910</name>
</gene>
<dbReference type="InterPro" id="IPR035986">
    <property type="entry name" value="PKD_dom_sf"/>
</dbReference>
<dbReference type="InterPro" id="IPR026444">
    <property type="entry name" value="Secre_tail"/>
</dbReference>
<dbReference type="SUPFAM" id="SSF49299">
    <property type="entry name" value="PKD domain"/>
    <property type="match status" value="1"/>
</dbReference>
<dbReference type="SUPFAM" id="SSF52266">
    <property type="entry name" value="SGNH hydrolase"/>
    <property type="match status" value="1"/>
</dbReference>
<dbReference type="InterPro" id="IPR013783">
    <property type="entry name" value="Ig-like_fold"/>
</dbReference>
<keyword evidence="4" id="KW-1185">Reference proteome</keyword>
<name>A0A8J6TS62_9FLAO</name>
<dbReference type="PROSITE" id="PS50093">
    <property type="entry name" value="PKD"/>
    <property type="match status" value="1"/>
</dbReference>
<dbReference type="CDD" id="cd00146">
    <property type="entry name" value="PKD"/>
    <property type="match status" value="1"/>
</dbReference>
<dbReference type="Proteomes" id="UP000652681">
    <property type="component" value="Unassembled WGS sequence"/>
</dbReference>
<dbReference type="Pfam" id="PF18962">
    <property type="entry name" value="Por_Secre_tail"/>
    <property type="match status" value="1"/>
</dbReference>
<dbReference type="GO" id="GO:0016788">
    <property type="term" value="F:hydrolase activity, acting on ester bonds"/>
    <property type="evidence" value="ECO:0007669"/>
    <property type="project" value="UniProtKB-ARBA"/>
</dbReference>
<feature type="domain" description="PKD" evidence="2">
    <location>
        <begin position="284"/>
        <end position="315"/>
    </location>
</feature>
<dbReference type="NCBIfam" id="TIGR04183">
    <property type="entry name" value="Por_Secre_tail"/>
    <property type="match status" value="1"/>
</dbReference>
<dbReference type="RefSeq" id="WP_216713650.1">
    <property type="nucleotide sequence ID" value="NZ_JACVEL010000002.1"/>
</dbReference>
<dbReference type="Gene3D" id="2.60.40.10">
    <property type="entry name" value="Immunoglobulins"/>
    <property type="match status" value="1"/>
</dbReference>
<evidence type="ECO:0000259" key="2">
    <source>
        <dbReference type="PROSITE" id="PS50093"/>
    </source>
</evidence>
<sequence>MKHTILVFFLLVWVTTFGQSQTRRVLFLGNSYTYVNDLPQMIADLALSTGDVLIYDSHLIGGYTLEDHSTDPTSLNKILSGNWDYIVLQEQSQRPAFINPVGFMGGFMELKNYITSNKPCAQITSFMTWGHQNGDAQNCPANPAVCTYIGMQNLITERYMEFSDFFESEVTPVGTVWKYMREHYPAINLYQPDESHPSLAGSYLAACCFYTSLFRKDPTLITNNSGLDANTATNIRNVTKLLVYDEQPDWYIGRYIPHSNFNYVIGEGQNEVLINSHTPTYRDSFSWDFGDGATATTLLPTHSYAADGLYTISLTSYQCYLGELLESVFTRTVRFCAHTNTISPDLILCPGETDTLWTQPADSYQWYDDSGNPVAGATNQSLIAIAGGSYSVLTTIDGCAEMSVQIFVDMYLDNPDCSLGIVDKPNDSEITVFPNPVGEEFYIRTNRPINTIAVNDVAGKQVHVLQISPTVFNVSGLVKGIYLLNITLENGQSVSTKFIKQ</sequence>
<keyword evidence="1" id="KW-0732">Signal</keyword>
<evidence type="ECO:0000313" key="4">
    <source>
        <dbReference type="Proteomes" id="UP000652681"/>
    </source>
</evidence>